<gene>
    <name evidence="2" type="ORF">HLUCCX14_03365</name>
</gene>
<keyword evidence="1" id="KW-0472">Membrane</keyword>
<evidence type="ECO:0000313" key="2">
    <source>
        <dbReference type="EMBL" id="KPQ30136.1"/>
    </source>
</evidence>
<dbReference type="EMBL" id="LJZQ01000003">
    <property type="protein sequence ID" value="KPQ30136.1"/>
    <property type="molecule type" value="Genomic_DNA"/>
</dbReference>
<protein>
    <submittedName>
        <fullName evidence="2">General secretion pathway, M protein</fullName>
    </submittedName>
</protein>
<name>A0A0P7ZD69_9GAMM</name>
<sequence length="122" mass="13661">MPTWSMILLQVLLTVIAVTAVLFAFWYLIVRPWLSAKVQELIEAADQVEPKVAQGVQRGVADAVRDLPQNAWDGATKESTKQFMKFGSNLFENGLSSFLGTAAELQKSRAEAQDRSERDDRF</sequence>
<dbReference type="STRING" id="1305731.GCA_000934705_01264"/>
<dbReference type="Proteomes" id="UP000050416">
    <property type="component" value="Unassembled WGS sequence"/>
</dbReference>
<dbReference type="AlphaFoldDB" id="A0A0P7ZD69"/>
<feature type="transmembrane region" description="Helical" evidence="1">
    <location>
        <begin position="6"/>
        <end position="29"/>
    </location>
</feature>
<evidence type="ECO:0000256" key="1">
    <source>
        <dbReference type="SAM" id="Phobius"/>
    </source>
</evidence>
<dbReference type="PATRIC" id="fig|1305731.5.peg.2579"/>
<evidence type="ECO:0000313" key="3">
    <source>
        <dbReference type="Proteomes" id="UP000050416"/>
    </source>
</evidence>
<reference evidence="2 3" key="1">
    <citation type="submission" date="2015-09" db="EMBL/GenBank/DDBJ databases">
        <title>Identification and resolution of microdiversity through metagenomic sequencing of parallel consortia.</title>
        <authorList>
            <person name="Nelson W.C."/>
            <person name="Romine M.F."/>
            <person name="Lindemann S.R."/>
        </authorList>
    </citation>
    <scope>NUCLEOTIDE SEQUENCE [LARGE SCALE GENOMIC DNA]</scope>
    <source>
        <strain evidence="2">HL-55</strain>
    </source>
</reference>
<organism evidence="2 3">
    <name type="scientific">Marinobacter excellens HL-55</name>
    <dbReference type="NCBI Taxonomy" id="1305731"/>
    <lineage>
        <taxon>Bacteria</taxon>
        <taxon>Pseudomonadati</taxon>
        <taxon>Pseudomonadota</taxon>
        <taxon>Gammaproteobacteria</taxon>
        <taxon>Pseudomonadales</taxon>
        <taxon>Marinobacteraceae</taxon>
        <taxon>Marinobacter</taxon>
    </lineage>
</organism>
<dbReference type="OrthoDB" id="6370543at2"/>
<accession>A0A0P7ZD69</accession>
<proteinExistence type="predicted"/>
<keyword evidence="1" id="KW-1133">Transmembrane helix</keyword>
<keyword evidence="1" id="KW-0812">Transmembrane</keyword>
<comment type="caution">
    <text evidence="2">The sequence shown here is derived from an EMBL/GenBank/DDBJ whole genome shotgun (WGS) entry which is preliminary data.</text>
</comment>